<reference evidence="1" key="1">
    <citation type="submission" date="2021-01" db="EMBL/GenBank/DDBJ databases">
        <title>Whole genome shotgun sequence of Rugosimonospora africana NBRC 104875.</title>
        <authorList>
            <person name="Komaki H."/>
            <person name="Tamura T."/>
        </authorList>
    </citation>
    <scope>NUCLEOTIDE SEQUENCE</scope>
    <source>
        <strain evidence="1">NBRC 104875</strain>
    </source>
</reference>
<dbReference type="InterPro" id="IPR010581">
    <property type="entry name" value="DUF1152"/>
</dbReference>
<comment type="caution">
    <text evidence="1">The sequence shown here is derived from an EMBL/GenBank/DDBJ whole genome shotgun (WGS) entry which is preliminary data.</text>
</comment>
<protein>
    <recommendedName>
        <fullName evidence="3">DUF1152 domain-containing protein</fullName>
    </recommendedName>
</protein>
<keyword evidence="2" id="KW-1185">Reference proteome</keyword>
<organism evidence="1 2">
    <name type="scientific">Rugosimonospora africana</name>
    <dbReference type="NCBI Taxonomy" id="556532"/>
    <lineage>
        <taxon>Bacteria</taxon>
        <taxon>Bacillati</taxon>
        <taxon>Actinomycetota</taxon>
        <taxon>Actinomycetes</taxon>
        <taxon>Micromonosporales</taxon>
        <taxon>Micromonosporaceae</taxon>
        <taxon>Rugosimonospora</taxon>
    </lineage>
</organism>
<dbReference type="Proteomes" id="UP000642748">
    <property type="component" value="Unassembled WGS sequence"/>
</dbReference>
<name>A0A8J3R5C2_9ACTN</name>
<evidence type="ECO:0000313" key="1">
    <source>
        <dbReference type="EMBL" id="GIH21590.1"/>
    </source>
</evidence>
<evidence type="ECO:0008006" key="3">
    <source>
        <dbReference type="Google" id="ProtNLM"/>
    </source>
</evidence>
<gene>
    <name evidence="1" type="ORF">Raf01_97620</name>
</gene>
<evidence type="ECO:0000313" key="2">
    <source>
        <dbReference type="Proteomes" id="UP000642748"/>
    </source>
</evidence>
<dbReference type="Pfam" id="PF06626">
    <property type="entry name" value="DUF1152"/>
    <property type="match status" value="1"/>
</dbReference>
<dbReference type="EMBL" id="BONZ01000142">
    <property type="protein sequence ID" value="GIH21590.1"/>
    <property type="molecule type" value="Genomic_DNA"/>
</dbReference>
<dbReference type="AlphaFoldDB" id="A0A8J3R5C2"/>
<accession>A0A8J3R5C2</accession>
<proteinExistence type="predicted"/>
<sequence length="331" mass="35339">MTSSYAAAAHASATGSLAVPPLLAALSQADRVLIAGAGGGFDVYAGLPLAVALWDRGARVHLANLSFTQLELLELDAWAGPDVAEVTAETRGPDDYFPERTLARWLAAHTLPATVFAFPKVGVQPLRATYHHLVERLQIDAIVLVDGGTDILLRGDEAGLGTPVEDITSLAAVAGLDVPVKLVTCLGFGIDAYHGVVHTQVLENLAALDRERGYLGALSIPGCSREAELYRDAVADAQAATPMRPSIVNGQIAAATRGGFGDVQFTRRTSGSTLFVNPLMAIYFTVELDKLAARCLYLDRIEHTHGMRQVATRIETFRDEITPRAPHAFPH</sequence>